<dbReference type="RefSeq" id="WP_095086917.1">
    <property type="nucleotide sequence ID" value="NZ_BMDM01000006.1"/>
</dbReference>
<dbReference type="KEGG" id="sste:SAMEA4384403_0750"/>
<dbReference type="EMBL" id="LT906462">
    <property type="protein sequence ID" value="SNV61536.1"/>
    <property type="molecule type" value="Genomic_DNA"/>
</dbReference>
<dbReference type="AlphaFoldDB" id="A0A239YT31"/>
<name>A0A239YT31_9STAP</name>
<proteinExistence type="predicted"/>
<gene>
    <name evidence="1" type="ORF">SAMEA4384403_00750</name>
</gene>
<evidence type="ECO:0000313" key="1">
    <source>
        <dbReference type="EMBL" id="SNV61536.1"/>
    </source>
</evidence>
<accession>A0A239YT31</accession>
<dbReference type="Proteomes" id="UP000242084">
    <property type="component" value="Chromosome 1"/>
</dbReference>
<reference evidence="1 2" key="1">
    <citation type="submission" date="2017-06" db="EMBL/GenBank/DDBJ databases">
        <authorList>
            <consortium name="Pathogen Informatics"/>
        </authorList>
    </citation>
    <scope>NUCLEOTIDE SEQUENCE [LARGE SCALE GENOMIC DNA]</scope>
    <source>
        <strain evidence="1 2">NCTC13839</strain>
    </source>
</reference>
<evidence type="ECO:0000313" key="2">
    <source>
        <dbReference type="Proteomes" id="UP000242084"/>
    </source>
</evidence>
<keyword evidence="2" id="KW-1185">Reference proteome</keyword>
<protein>
    <submittedName>
        <fullName evidence="1">Uncharacterized protein</fullName>
    </submittedName>
</protein>
<sequence>MKCVTCDQEMVDEFRVNVPGTLVDVRLVKEEDEQDNILNKAIAIPKAAVCLSCGEVKYYIENIETFRESFDNNN</sequence>
<organism evidence="1 2">
    <name type="scientific">Mammaliicoccus stepanovicii</name>
    <dbReference type="NCBI Taxonomy" id="643214"/>
    <lineage>
        <taxon>Bacteria</taxon>
        <taxon>Bacillati</taxon>
        <taxon>Bacillota</taxon>
        <taxon>Bacilli</taxon>
        <taxon>Bacillales</taxon>
        <taxon>Staphylococcaceae</taxon>
        <taxon>Mammaliicoccus</taxon>
    </lineage>
</organism>